<evidence type="ECO:0000313" key="2">
    <source>
        <dbReference type="Proteomes" id="UP000001933"/>
    </source>
</evidence>
<dbReference type="AlphaFoldDB" id="Q2LV03"/>
<dbReference type="KEGG" id="sat:SYN_00491"/>
<accession>Q2LV03</accession>
<proteinExistence type="predicted"/>
<organism evidence="1 2">
    <name type="scientific">Syntrophus aciditrophicus (strain SB)</name>
    <dbReference type="NCBI Taxonomy" id="56780"/>
    <lineage>
        <taxon>Bacteria</taxon>
        <taxon>Pseudomonadati</taxon>
        <taxon>Thermodesulfobacteriota</taxon>
        <taxon>Syntrophia</taxon>
        <taxon>Syntrophales</taxon>
        <taxon>Syntrophaceae</taxon>
        <taxon>Syntrophus</taxon>
    </lineage>
</organism>
<gene>
    <name evidence="1" type="ORF">SYN_00491</name>
</gene>
<protein>
    <submittedName>
        <fullName evidence="1">Hypothetical cytosolic protein</fullName>
    </submittedName>
</protein>
<dbReference type="EMBL" id="CP000252">
    <property type="protein sequence ID" value="ABC77912.1"/>
    <property type="molecule type" value="Genomic_DNA"/>
</dbReference>
<name>Q2LV03_SYNAS</name>
<reference evidence="1 2" key="1">
    <citation type="journal article" date="2007" name="Proc. Natl. Acad. Sci. U.S.A.">
        <title>The genome of Syntrophus aciditrophicus: life at the thermodynamic limit of microbial growth.</title>
        <authorList>
            <person name="McInerney M.J."/>
            <person name="Rohlin L."/>
            <person name="Mouttaki H."/>
            <person name="Kim U."/>
            <person name="Krupp R.S."/>
            <person name="Rios-Hernandez L."/>
            <person name="Sieber J."/>
            <person name="Struchtemeyer C.G."/>
            <person name="Bhattacharyya A."/>
            <person name="Campbell J.W."/>
            <person name="Gunsalus R.P."/>
        </authorList>
    </citation>
    <scope>NUCLEOTIDE SEQUENCE [LARGE SCALE GENOMIC DNA]</scope>
    <source>
        <strain evidence="1 2">SB</strain>
    </source>
</reference>
<sequence>MTLLMLSRGFLFPIIIKYLNKMSKKHRKHYIIELSLDELRERANQKDGNVPFEYQVGACYEMDVATIGEIAHIKNLIKKGLLSPCEKKALFKRLKDCKLDQAERKAYGRAIEKLRKSLLQ</sequence>
<dbReference type="Proteomes" id="UP000001933">
    <property type="component" value="Chromosome"/>
</dbReference>
<evidence type="ECO:0000313" key="1">
    <source>
        <dbReference type="EMBL" id="ABC77912.1"/>
    </source>
</evidence>
<keyword evidence="2" id="KW-1185">Reference proteome</keyword>
<dbReference type="InParanoid" id="Q2LV03"/>
<dbReference type="HOGENOM" id="CLU_2048541_0_0_7"/>